<reference evidence="5 6" key="1">
    <citation type="submission" date="2017-09" db="EMBL/GenBank/DDBJ databases">
        <authorList>
            <consortium name="International Durum Wheat Genome Sequencing Consortium (IDWGSC)"/>
            <person name="Milanesi L."/>
        </authorList>
    </citation>
    <scope>NUCLEOTIDE SEQUENCE [LARGE SCALE GENOMIC DNA]</scope>
    <source>
        <strain evidence="6">cv. Svevo</strain>
    </source>
</reference>
<keyword evidence="6" id="KW-1185">Reference proteome</keyword>
<protein>
    <recommendedName>
        <fullName evidence="4">O-methyltransferase C-terminal domain-containing protein</fullName>
    </recommendedName>
</protein>
<dbReference type="PROSITE" id="PS51683">
    <property type="entry name" value="SAM_OMT_II"/>
    <property type="match status" value="1"/>
</dbReference>
<dbReference type="GO" id="GO:0008171">
    <property type="term" value="F:O-methyltransferase activity"/>
    <property type="evidence" value="ECO:0007669"/>
    <property type="project" value="InterPro"/>
</dbReference>
<organism evidence="5 6">
    <name type="scientific">Triticum turgidum subsp. durum</name>
    <name type="common">Durum wheat</name>
    <name type="synonym">Triticum durum</name>
    <dbReference type="NCBI Taxonomy" id="4567"/>
    <lineage>
        <taxon>Eukaryota</taxon>
        <taxon>Viridiplantae</taxon>
        <taxon>Streptophyta</taxon>
        <taxon>Embryophyta</taxon>
        <taxon>Tracheophyta</taxon>
        <taxon>Spermatophyta</taxon>
        <taxon>Magnoliopsida</taxon>
        <taxon>Liliopsida</taxon>
        <taxon>Poales</taxon>
        <taxon>Poaceae</taxon>
        <taxon>BOP clade</taxon>
        <taxon>Pooideae</taxon>
        <taxon>Triticodae</taxon>
        <taxon>Triticeae</taxon>
        <taxon>Triticinae</taxon>
        <taxon>Triticum</taxon>
    </lineage>
</organism>
<evidence type="ECO:0000256" key="1">
    <source>
        <dbReference type="ARBA" id="ARBA00022603"/>
    </source>
</evidence>
<dbReference type="EMBL" id="LT934113">
    <property type="protein sequence ID" value="VAH24745.1"/>
    <property type="molecule type" value="Genomic_DNA"/>
</dbReference>
<evidence type="ECO:0000313" key="5">
    <source>
        <dbReference type="EMBL" id="VAH24745.1"/>
    </source>
</evidence>
<keyword evidence="2" id="KW-0808">Transferase</keyword>
<evidence type="ECO:0000256" key="3">
    <source>
        <dbReference type="ARBA" id="ARBA00022691"/>
    </source>
</evidence>
<dbReference type="Pfam" id="PF00891">
    <property type="entry name" value="Methyltransf_2"/>
    <property type="match status" value="1"/>
</dbReference>
<dbReference type="PANTHER" id="PTHR11746">
    <property type="entry name" value="O-METHYLTRANSFERASE"/>
    <property type="match status" value="1"/>
</dbReference>
<dbReference type="AlphaFoldDB" id="A0A9R1NGY9"/>
<keyword evidence="3" id="KW-0949">S-adenosyl-L-methionine</keyword>
<dbReference type="InterPro" id="IPR016461">
    <property type="entry name" value="COMT-like"/>
</dbReference>
<feature type="domain" description="O-methyltransferase C-terminal" evidence="4">
    <location>
        <begin position="4"/>
        <end position="84"/>
    </location>
</feature>
<dbReference type="Proteomes" id="UP000324705">
    <property type="component" value="Chromosome 2A"/>
</dbReference>
<dbReference type="GO" id="GO:0032259">
    <property type="term" value="P:methylation"/>
    <property type="evidence" value="ECO:0007669"/>
    <property type="project" value="UniProtKB-KW"/>
</dbReference>
<proteinExistence type="predicted"/>
<dbReference type="SUPFAM" id="SSF53335">
    <property type="entry name" value="S-adenosyl-L-methionine-dependent methyltransferases"/>
    <property type="match status" value="1"/>
</dbReference>
<sequence length="103" mass="11672">MTPNILHDWGHDDCVKILQRCKEAIPARNAGGKVIIIDMVRGSANGDKKISEMEAIQNLFTMYITGVERDEIEWKRIFSDAGFSDDYKILPVLGPYSVIEIYP</sequence>
<dbReference type="Gene3D" id="3.40.50.150">
    <property type="entry name" value="Vaccinia Virus protein VP39"/>
    <property type="match status" value="1"/>
</dbReference>
<keyword evidence="1" id="KW-0489">Methyltransferase</keyword>
<dbReference type="InterPro" id="IPR001077">
    <property type="entry name" value="COMT_C"/>
</dbReference>
<dbReference type="Gramene" id="TRITD2Av1G006820.1">
    <property type="protein sequence ID" value="TRITD2Av1G006820.1"/>
    <property type="gene ID" value="TRITD2Av1G006820"/>
</dbReference>
<name>A0A9R1NGY9_TRITD</name>
<dbReference type="InterPro" id="IPR029063">
    <property type="entry name" value="SAM-dependent_MTases_sf"/>
</dbReference>
<evidence type="ECO:0000313" key="6">
    <source>
        <dbReference type="Proteomes" id="UP000324705"/>
    </source>
</evidence>
<accession>A0A9R1NGY9</accession>
<evidence type="ECO:0000256" key="2">
    <source>
        <dbReference type="ARBA" id="ARBA00022679"/>
    </source>
</evidence>
<evidence type="ECO:0000259" key="4">
    <source>
        <dbReference type="Pfam" id="PF00891"/>
    </source>
</evidence>
<gene>
    <name evidence="5" type="ORF">TRITD_2Av1G006820</name>
</gene>